<organism evidence="3 4">
    <name type="scientific">Gloeomargarita lithophora Alchichica-D10</name>
    <dbReference type="NCBI Taxonomy" id="1188229"/>
    <lineage>
        <taxon>Bacteria</taxon>
        <taxon>Bacillati</taxon>
        <taxon>Cyanobacteriota</taxon>
        <taxon>Cyanophyceae</taxon>
        <taxon>Gloeomargaritales</taxon>
        <taxon>Gloeomargaritaceae</taxon>
        <taxon>Gloeomargarita</taxon>
    </lineage>
</organism>
<keyword evidence="2" id="KW-0812">Transmembrane</keyword>
<evidence type="ECO:0000256" key="2">
    <source>
        <dbReference type="SAM" id="Phobius"/>
    </source>
</evidence>
<dbReference type="Gene3D" id="1.20.120.20">
    <property type="entry name" value="Apolipoprotein"/>
    <property type="match status" value="1"/>
</dbReference>
<dbReference type="KEGG" id="glt:GlitD10_1461"/>
<proteinExistence type="predicted"/>
<feature type="coiled-coil region" evidence="1">
    <location>
        <begin position="30"/>
        <end position="108"/>
    </location>
</feature>
<evidence type="ECO:0000256" key="1">
    <source>
        <dbReference type="SAM" id="Coils"/>
    </source>
</evidence>
<reference evidence="3 4" key="1">
    <citation type="submission" date="2016-10" db="EMBL/GenBank/DDBJ databases">
        <title>Description of Gloeomargarita lithophora gen. nov., sp. nov., a thylakoid-bearing basal-branching cyanobacterium with intracellular carbonates, and proposal for Gloeomargaritales ord. nov.</title>
        <authorList>
            <person name="Moreira D."/>
            <person name="Tavera R."/>
            <person name="Benzerara K."/>
            <person name="Skouri-Panet F."/>
            <person name="Couradeau E."/>
            <person name="Gerard E."/>
            <person name="Loussert C."/>
            <person name="Novelo E."/>
            <person name="Zivanovic Y."/>
            <person name="Lopez-Garcia P."/>
        </authorList>
    </citation>
    <scope>NUCLEOTIDE SEQUENCE [LARGE SCALE GENOMIC DNA]</scope>
    <source>
        <strain evidence="3 4">D10</strain>
    </source>
</reference>
<dbReference type="RefSeq" id="WP_071454317.1">
    <property type="nucleotide sequence ID" value="NZ_CP017675.1"/>
</dbReference>
<dbReference type="EMBL" id="CP017675">
    <property type="protein sequence ID" value="APB33783.1"/>
    <property type="molecule type" value="Genomic_DNA"/>
</dbReference>
<keyword evidence="2" id="KW-1133">Transmembrane helix</keyword>
<feature type="transmembrane region" description="Helical" evidence="2">
    <location>
        <begin position="128"/>
        <end position="152"/>
    </location>
</feature>
<dbReference type="AlphaFoldDB" id="A0A1J0ACZ9"/>
<accession>A0A1J0ACZ9</accession>
<keyword evidence="2" id="KW-0472">Membrane</keyword>
<dbReference type="OrthoDB" id="471184at2"/>
<dbReference type="Proteomes" id="UP000180235">
    <property type="component" value="Chromosome"/>
</dbReference>
<dbReference type="STRING" id="1188229.GlitD10_1461"/>
<evidence type="ECO:0000313" key="4">
    <source>
        <dbReference type="Proteomes" id="UP000180235"/>
    </source>
</evidence>
<keyword evidence="1" id="KW-0175">Coiled coil</keyword>
<sequence length="158" mass="18669">MSESPTISYTLEEFLLRFEQRVERQFSELNQKMDRQYTELTQRIDKLDEKMDRQYAELTQRIDKLDEKMDRQYAELNQKMDRQYAELNQKMDRQYAELNQKISDVSGDVRALGEQVKGIDKRLETLEFILRGGVVTFLTGSVGLLLNAFGVFSNFSFK</sequence>
<dbReference type="SUPFAM" id="SSF58113">
    <property type="entry name" value="Apolipoprotein A-I"/>
    <property type="match status" value="1"/>
</dbReference>
<name>A0A1J0ACZ9_9CYAN</name>
<gene>
    <name evidence="3" type="ORF">GlitD10_1461</name>
</gene>
<keyword evidence="4" id="KW-1185">Reference proteome</keyword>
<evidence type="ECO:0000313" key="3">
    <source>
        <dbReference type="EMBL" id="APB33783.1"/>
    </source>
</evidence>
<protein>
    <submittedName>
        <fullName evidence="3">Uncharacterized protein</fullName>
    </submittedName>
</protein>